<evidence type="ECO:0008006" key="3">
    <source>
        <dbReference type="Google" id="ProtNLM"/>
    </source>
</evidence>
<name>A0A9P4TA80_CURKU</name>
<dbReference type="OrthoDB" id="3786742at2759"/>
<dbReference type="Proteomes" id="UP000801428">
    <property type="component" value="Unassembled WGS sequence"/>
</dbReference>
<gene>
    <name evidence="1" type="ORF">E8E13_005345</name>
</gene>
<dbReference type="SUPFAM" id="SSF52047">
    <property type="entry name" value="RNI-like"/>
    <property type="match status" value="1"/>
</dbReference>
<dbReference type="AlphaFoldDB" id="A0A9P4TA80"/>
<protein>
    <recommendedName>
        <fullName evidence="3">F-box domain-containing protein</fullName>
    </recommendedName>
</protein>
<proteinExistence type="predicted"/>
<evidence type="ECO:0000313" key="2">
    <source>
        <dbReference type="Proteomes" id="UP000801428"/>
    </source>
</evidence>
<sequence>MAKRRLKALSLMTMREASQTSDTSSPRTLTDLPVELIWHIASYLTTPTLICDFDFVTVREREFDLCALRLVCRSLHDKVQDVFLPAAFHTLDVDLTRSHLDALIEISENSKYAATVRELHFVMAEAWPDHPDDWSEDFEQERMERNHLERGTGAILLSRALKGFSALTTVRIKPVMWFPGNSRFTLARWPHGEGSTTSLMATILAALGLSDSRITTLSCSRVITSKHELNGPTGCHISQFDMPASSRKAFQHLQTLDLIIAVRPSKLFDPDMATAFTTFLLSLKQLVSLSIRFDCEPLSELVTCDFLSIGHMKNLTRFRLEMAWINDTIIDCPLILFIQHNKQIQHFHLAFVDLHGGQWPELFETLRTECEDLRSVEVWCPGEGASGVLFKGQKFLRIRESDDIQARLTEAQHEISVMNQPHDGNSFARYERYRDDSEYDPD</sequence>
<keyword evidence="2" id="KW-1185">Reference proteome</keyword>
<organism evidence="1 2">
    <name type="scientific">Curvularia kusanoi</name>
    <name type="common">Cochliobolus kusanoi</name>
    <dbReference type="NCBI Taxonomy" id="90978"/>
    <lineage>
        <taxon>Eukaryota</taxon>
        <taxon>Fungi</taxon>
        <taxon>Dikarya</taxon>
        <taxon>Ascomycota</taxon>
        <taxon>Pezizomycotina</taxon>
        <taxon>Dothideomycetes</taxon>
        <taxon>Pleosporomycetidae</taxon>
        <taxon>Pleosporales</taxon>
        <taxon>Pleosporineae</taxon>
        <taxon>Pleosporaceae</taxon>
        <taxon>Curvularia</taxon>
    </lineage>
</organism>
<dbReference type="EMBL" id="SWKU01000017">
    <property type="protein sequence ID" value="KAF2999333.1"/>
    <property type="molecule type" value="Genomic_DNA"/>
</dbReference>
<evidence type="ECO:0000313" key="1">
    <source>
        <dbReference type="EMBL" id="KAF2999333.1"/>
    </source>
</evidence>
<reference evidence="1" key="1">
    <citation type="submission" date="2019-04" db="EMBL/GenBank/DDBJ databases">
        <title>Sequencing of skin fungus with MAO and IRED activity.</title>
        <authorList>
            <person name="Marsaioli A.J."/>
            <person name="Bonatto J.M.C."/>
            <person name="Reis Junior O."/>
        </authorList>
    </citation>
    <scope>NUCLEOTIDE SEQUENCE</scope>
    <source>
        <strain evidence="1">30M1</strain>
    </source>
</reference>
<comment type="caution">
    <text evidence="1">The sequence shown here is derived from an EMBL/GenBank/DDBJ whole genome shotgun (WGS) entry which is preliminary data.</text>
</comment>
<accession>A0A9P4TA80</accession>
<dbReference type="CDD" id="cd09917">
    <property type="entry name" value="F-box_SF"/>
    <property type="match status" value="1"/>
</dbReference>